<evidence type="ECO:0000313" key="4">
    <source>
        <dbReference type="Proteomes" id="UP000288859"/>
    </source>
</evidence>
<reference evidence="3 4" key="1">
    <citation type="submission" date="2017-03" db="EMBL/GenBank/DDBJ databases">
        <title>Genomes of endolithic fungi from Antarctica.</title>
        <authorList>
            <person name="Coleine C."/>
            <person name="Masonjones S."/>
            <person name="Stajich J.E."/>
        </authorList>
    </citation>
    <scope>NUCLEOTIDE SEQUENCE [LARGE SCALE GENOMIC DNA]</scope>
    <source>
        <strain evidence="3 4">CCFEE 6314</strain>
    </source>
</reference>
<feature type="region of interest" description="Disordered" evidence="2">
    <location>
        <begin position="70"/>
        <end position="89"/>
    </location>
</feature>
<comment type="caution">
    <text evidence="3">The sequence shown here is derived from an EMBL/GenBank/DDBJ whole genome shotgun (WGS) entry which is preliminary data.</text>
</comment>
<keyword evidence="1" id="KW-0175">Coiled coil</keyword>
<dbReference type="Proteomes" id="UP000288859">
    <property type="component" value="Unassembled WGS sequence"/>
</dbReference>
<dbReference type="EMBL" id="NAJM01000071">
    <property type="protein sequence ID" value="RVX66018.1"/>
    <property type="molecule type" value="Genomic_DNA"/>
</dbReference>
<feature type="coiled-coil region" evidence="1">
    <location>
        <begin position="137"/>
        <end position="164"/>
    </location>
</feature>
<proteinExistence type="predicted"/>
<organism evidence="3 4">
    <name type="scientific">Exophiala mesophila</name>
    <name type="common">Black yeast-like fungus</name>
    <dbReference type="NCBI Taxonomy" id="212818"/>
    <lineage>
        <taxon>Eukaryota</taxon>
        <taxon>Fungi</taxon>
        <taxon>Dikarya</taxon>
        <taxon>Ascomycota</taxon>
        <taxon>Pezizomycotina</taxon>
        <taxon>Eurotiomycetes</taxon>
        <taxon>Chaetothyriomycetidae</taxon>
        <taxon>Chaetothyriales</taxon>
        <taxon>Herpotrichiellaceae</taxon>
        <taxon>Exophiala</taxon>
    </lineage>
</organism>
<protein>
    <submittedName>
        <fullName evidence="3">Uncharacterized protein</fullName>
    </submittedName>
</protein>
<dbReference type="VEuPathDB" id="FungiDB:PV10_04458"/>
<name>A0A438MSY5_EXOME</name>
<evidence type="ECO:0000256" key="2">
    <source>
        <dbReference type="SAM" id="MobiDB-lite"/>
    </source>
</evidence>
<gene>
    <name evidence="3" type="ORF">B0A52_10105</name>
</gene>
<accession>A0A438MSY5</accession>
<sequence length="193" mass="21176">MPSQCRAKLALLKGIRPSLSSATNVATTQGILSSSCRSSCIYCDIWRLATMIASHVPLTARYNLTTYTPAGSPTSSTPSSPISRSPPLGSSLPHAAIVSASKRIEAQLQQQRSQMNSILSICSVSGVDQTEGLRMAHDRCSQAIEDLLDREEDLEEDLLRDMEEMQYVADYECGAQYNYGRQERRPSLVPVSF</sequence>
<dbReference type="OrthoDB" id="4160385at2759"/>
<dbReference type="AlphaFoldDB" id="A0A438MSY5"/>
<evidence type="ECO:0000313" key="3">
    <source>
        <dbReference type="EMBL" id="RVX66018.1"/>
    </source>
</evidence>
<evidence type="ECO:0000256" key="1">
    <source>
        <dbReference type="SAM" id="Coils"/>
    </source>
</evidence>